<sequence>MAGLLRSVAAALLLLSMTSLGFAANKVIIILDASGSMWAQIDGKPKLEIARESLRTVLQSVPADDEIGFMAYGHREKGSCDDIELIVPPQAGSASAISAAADSLKFLGKTPLTAAVKQAAEALKYTEDKATVVLITDGLETCGGDPCALGKELEASGVDFTADVVGFGLTADEGKQIACLADNTGGKYIQASDEKALQEALVETVAAPAPAPAPEPAPAPAPAPAPEPEKPEFNLLPTLVLAEGGDPVTDGNAWEIYKAKSDGTRGDNVTTEYGAYKGNLEPGDYIIVARDGEAKTEQKLKIEAGQVYKPLFTMNAGTLIIHPRPSAGADVVDGAAVVIDYPGAENPATYYGTTKIVLPAGDEKVTVTIGQGVATETIPLAAGKTVEKDIIVGVGHVVANAYYVAGGDKADGSGIGFKVFKAKKKIDGTREEVTYSYGPDSKFDLPADDYVLIATVDLAVVEQPFAVKVGEFQDVKVAMNAGVLAITAPGASKIEIFEAKKDINGNRKSLGYAYDQKYQAAIAAGDYAVVSEKADNSSKEDTVTVKAGERAELTVQ</sequence>
<dbReference type="PROSITE" id="PS50234">
    <property type="entry name" value="VWFA"/>
    <property type="match status" value="1"/>
</dbReference>
<gene>
    <name evidence="4" type="ORF">H0241_15595</name>
</gene>
<feature type="region of interest" description="Disordered" evidence="1">
    <location>
        <begin position="208"/>
        <end position="231"/>
    </location>
</feature>
<keyword evidence="2" id="KW-0732">Signal</keyword>
<evidence type="ECO:0000313" key="4">
    <source>
        <dbReference type="EMBL" id="MBA1141675.1"/>
    </source>
</evidence>
<keyword evidence="5" id="KW-1185">Reference proteome</keyword>
<name>A0A838B5J9_9HYPH</name>
<dbReference type="Gene3D" id="3.40.50.410">
    <property type="entry name" value="von Willebrand factor, type A domain"/>
    <property type="match status" value="1"/>
</dbReference>
<accession>A0A838B5J9</accession>
<dbReference type="SMART" id="SM00327">
    <property type="entry name" value="VWA"/>
    <property type="match status" value="1"/>
</dbReference>
<dbReference type="RefSeq" id="WP_181058558.1">
    <property type="nucleotide sequence ID" value="NZ_JACDTY010000007.1"/>
</dbReference>
<organism evidence="4 5">
    <name type="scientific">Mesorhizobium neociceri</name>
    <dbReference type="NCBI Taxonomy" id="1307853"/>
    <lineage>
        <taxon>Bacteria</taxon>
        <taxon>Pseudomonadati</taxon>
        <taxon>Pseudomonadota</taxon>
        <taxon>Alphaproteobacteria</taxon>
        <taxon>Hyphomicrobiales</taxon>
        <taxon>Phyllobacteriaceae</taxon>
        <taxon>Mesorhizobium</taxon>
    </lineage>
</organism>
<proteinExistence type="predicted"/>
<feature type="compositionally biased region" description="Pro residues" evidence="1">
    <location>
        <begin position="209"/>
        <end position="226"/>
    </location>
</feature>
<feature type="signal peptide" evidence="2">
    <location>
        <begin position="1"/>
        <end position="23"/>
    </location>
</feature>
<evidence type="ECO:0000256" key="1">
    <source>
        <dbReference type="SAM" id="MobiDB-lite"/>
    </source>
</evidence>
<dbReference type="InterPro" id="IPR002035">
    <property type="entry name" value="VWF_A"/>
</dbReference>
<evidence type="ECO:0000256" key="2">
    <source>
        <dbReference type="SAM" id="SignalP"/>
    </source>
</evidence>
<dbReference type="AlphaFoldDB" id="A0A838B5J9"/>
<dbReference type="Proteomes" id="UP000558284">
    <property type="component" value="Unassembled WGS sequence"/>
</dbReference>
<comment type="caution">
    <text evidence="4">The sequence shown here is derived from an EMBL/GenBank/DDBJ whole genome shotgun (WGS) entry which is preliminary data.</text>
</comment>
<reference evidence="4 5" key="1">
    <citation type="submission" date="2020-07" db="EMBL/GenBank/DDBJ databases">
        <title>Definition of the novel symbiovar canariense within Mesorhizobium novociceri, a new species of genus Mesorhizobium nodulating Cicer canariense in the Caldera de Taburiente National Park (La Palma, Canary Islands).</title>
        <authorList>
            <person name="Leon-Barrios M."/>
            <person name="Perez-Yepez J."/>
            <person name="Flores-Felix J.D."/>
            <person name="Ramirez-Baena M.H."/>
            <person name="Pulido-Suarez L."/>
            <person name="Igual J.M."/>
            <person name="Velazquez E."/>
            <person name="Peix A."/>
        </authorList>
    </citation>
    <scope>NUCLEOTIDE SEQUENCE [LARGE SCALE GENOMIC DNA]</scope>
    <source>
        <strain evidence="4 5">CCANP35</strain>
    </source>
</reference>
<feature type="domain" description="VWFA" evidence="3">
    <location>
        <begin position="26"/>
        <end position="205"/>
    </location>
</feature>
<evidence type="ECO:0000313" key="5">
    <source>
        <dbReference type="Proteomes" id="UP000558284"/>
    </source>
</evidence>
<feature type="chain" id="PRO_5032636573" evidence="2">
    <location>
        <begin position="24"/>
        <end position="556"/>
    </location>
</feature>
<dbReference type="Pfam" id="PF13519">
    <property type="entry name" value="VWA_2"/>
    <property type="match status" value="1"/>
</dbReference>
<dbReference type="SUPFAM" id="SSF53300">
    <property type="entry name" value="vWA-like"/>
    <property type="match status" value="1"/>
</dbReference>
<dbReference type="EMBL" id="JACDTY010000007">
    <property type="protein sequence ID" value="MBA1141675.1"/>
    <property type="molecule type" value="Genomic_DNA"/>
</dbReference>
<evidence type="ECO:0000259" key="3">
    <source>
        <dbReference type="PROSITE" id="PS50234"/>
    </source>
</evidence>
<protein>
    <submittedName>
        <fullName evidence="4">VWA domain-containing protein</fullName>
    </submittedName>
</protein>
<dbReference type="InterPro" id="IPR036465">
    <property type="entry name" value="vWFA_dom_sf"/>
</dbReference>